<dbReference type="Proteomes" id="UP001527202">
    <property type="component" value="Unassembled WGS sequence"/>
</dbReference>
<accession>A0A410X085</accession>
<dbReference type="EMBL" id="CP026520">
    <property type="protein sequence ID" value="QAV20115.1"/>
    <property type="molecule type" value="Genomic_DNA"/>
</dbReference>
<name>A0A410X085_9BACL</name>
<dbReference type="OrthoDB" id="2629980at2"/>
<reference evidence="1 4" key="2">
    <citation type="submission" date="2022-05" db="EMBL/GenBank/DDBJ databases">
        <title>Genome Sequencing of Bee-Associated Microbes.</title>
        <authorList>
            <person name="Dunlap C."/>
        </authorList>
    </citation>
    <scope>NUCLEOTIDE SEQUENCE [LARGE SCALE GENOMIC DNA]</scope>
    <source>
        <strain evidence="1 4">NRRL B-23120</strain>
    </source>
</reference>
<protein>
    <recommendedName>
        <fullName evidence="5">DUF3168 domain-containing protein</fullName>
    </recommendedName>
</protein>
<gene>
    <name evidence="1" type="ORF">M5X16_28600</name>
    <name evidence="2" type="ORF">PC41400_21590</name>
</gene>
<evidence type="ECO:0000313" key="3">
    <source>
        <dbReference type="Proteomes" id="UP000288943"/>
    </source>
</evidence>
<dbReference type="Proteomes" id="UP000288943">
    <property type="component" value="Chromosome"/>
</dbReference>
<evidence type="ECO:0000313" key="4">
    <source>
        <dbReference type="Proteomes" id="UP001527202"/>
    </source>
</evidence>
<evidence type="ECO:0000313" key="1">
    <source>
        <dbReference type="EMBL" id="MCY9599711.1"/>
    </source>
</evidence>
<dbReference type="EMBL" id="JAMDMJ010000054">
    <property type="protein sequence ID" value="MCY9599711.1"/>
    <property type="molecule type" value="Genomic_DNA"/>
</dbReference>
<evidence type="ECO:0000313" key="2">
    <source>
        <dbReference type="EMBL" id="QAV20115.1"/>
    </source>
</evidence>
<organism evidence="2 3">
    <name type="scientific">Paenibacillus chitinolyticus</name>
    <dbReference type="NCBI Taxonomy" id="79263"/>
    <lineage>
        <taxon>Bacteria</taxon>
        <taxon>Bacillati</taxon>
        <taxon>Bacillota</taxon>
        <taxon>Bacilli</taxon>
        <taxon>Bacillales</taxon>
        <taxon>Paenibacillaceae</taxon>
        <taxon>Paenibacillus</taxon>
    </lineage>
</organism>
<reference evidence="2 3" key="1">
    <citation type="submission" date="2018-01" db="EMBL/GenBank/DDBJ databases">
        <title>The whole genome sequencing and assembly of Paenibacillus chitinolyticus KCCM 41400 strain.</title>
        <authorList>
            <person name="Kim J.-Y."/>
            <person name="Park M.-K."/>
            <person name="Lee Y.-J."/>
            <person name="Yi H."/>
            <person name="Bahn Y.-S."/>
            <person name="Kim J.F."/>
            <person name="Lee D.-W."/>
        </authorList>
    </citation>
    <scope>NUCLEOTIDE SEQUENCE [LARGE SCALE GENOMIC DNA]</scope>
    <source>
        <strain evidence="2 3">KCCM 41400</strain>
    </source>
</reference>
<dbReference type="AlphaFoldDB" id="A0A410X085"/>
<evidence type="ECO:0008006" key="5">
    <source>
        <dbReference type="Google" id="ProtNLM"/>
    </source>
</evidence>
<sequence length="144" mass="16095">MSVELTDAITGTLKSDDELKGLLGVMPNATPAQWLPKLTVGMEPEITISKDTVPHLCVFDKPGRFSMNPLVYEGKFCVDIYAKTAAQARQIGSRLFHLLHDRQIMKSGFRSFLCVLAYEIDFATGITGVKGYQVIYDVDYIRMN</sequence>
<dbReference type="KEGG" id="pchi:PC41400_21590"/>
<keyword evidence="4" id="KW-1185">Reference proteome</keyword>
<dbReference type="RefSeq" id="WP_042232944.1">
    <property type="nucleotide sequence ID" value="NZ_CP026520.1"/>
</dbReference>
<dbReference type="GeneID" id="95377389"/>
<proteinExistence type="predicted"/>